<reference evidence="2" key="3">
    <citation type="submission" date="2000-03" db="EMBL/GenBank/DDBJ databases">
        <authorList>
            <person name="Rounsley S.D."/>
            <person name="Lin X."/>
            <person name="Kaul S."/>
            <person name="Shea T.P."/>
            <person name="Fujii C.Y."/>
            <person name="Mason T.M."/>
            <person name="Shen M."/>
            <person name="Ronning C.M."/>
            <person name="Fraser C.M."/>
            <person name="Somerville C.R."/>
            <person name="Venter J.C."/>
        </authorList>
    </citation>
    <scope>NUCLEOTIDE SEQUENCE</scope>
</reference>
<name>Q9ZV20_ARATH</name>
<organism evidence="2">
    <name type="scientific">Arabidopsis thaliana</name>
    <name type="common">Mouse-ear cress</name>
    <dbReference type="NCBI Taxonomy" id="3702"/>
    <lineage>
        <taxon>Eukaryota</taxon>
        <taxon>Viridiplantae</taxon>
        <taxon>Streptophyta</taxon>
        <taxon>Embryophyta</taxon>
        <taxon>Tracheophyta</taxon>
        <taxon>Spermatophyta</taxon>
        <taxon>Magnoliopsida</taxon>
        <taxon>eudicotyledons</taxon>
        <taxon>Gunneridae</taxon>
        <taxon>Pentapetalae</taxon>
        <taxon>rosids</taxon>
        <taxon>malvids</taxon>
        <taxon>Brassicales</taxon>
        <taxon>Brassicaceae</taxon>
        <taxon>Camelineae</taxon>
        <taxon>Arabidopsis</taxon>
    </lineage>
</organism>
<proteinExistence type="predicted"/>
<reference key="1">
    <citation type="journal article" date="1999" name="Nature">
        <title>Sequence and analysis of chromosome 2 of the plant Arabidopsis thaliana.</title>
        <authorList>
            <person name="Lin X."/>
            <person name="Kaul S."/>
            <person name="Rounsley S."/>
            <person name="Shea T.P."/>
            <person name="Benito M.I."/>
            <person name="Town C.D."/>
            <person name="Fujii C.Y."/>
            <person name="Mason T."/>
            <person name="Bowman C.L."/>
            <person name="Barnstead M."/>
            <person name="Feldblyum T.V."/>
            <person name="Buell C.R."/>
            <person name="Ketchum K.A."/>
            <person name="Lee J."/>
            <person name="Ronning C.M."/>
            <person name="Koo H.L."/>
            <person name="Moffat K.S."/>
            <person name="Cronin L.A."/>
            <person name="Shen M."/>
            <person name="Pai G."/>
            <person name="Van Aken S."/>
            <person name="Umayam L."/>
            <person name="Tallon L.J."/>
            <person name="Gill J.E."/>
            <person name="Adams M.D."/>
            <person name="Carrera A.J."/>
            <person name="Creasy T.H."/>
            <person name="Goodman H.M."/>
            <person name="Somerville C.R."/>
            <person name="Copenhaver G.P."/>
            <person name="Preuss D."/>
            <person name="Nierman W.C."/>
            <person name="White O."/>
            <person name="Eisen J.A."/>
            <person name="Salzberg S.L."/>
            <person name="Fraser C.M."/>
            <person name="Venter J.C."/>
        </authorList>
    </citation>
    <scope>NUCLEOTIDE SEQUENCE [LARGE SCALE GENOMIC DNA]</scope>
    <source>
        <strain>cv. Columbia</strain>
    </source>
</reference>
<gene>
    <name evidence="2" type="ordered locus">At2g38850</name>
</gene>
<reference evidence="2" key="4">
    <citation type="submission" date="2002-02" db="EMBL/GenBank/DDBJ databases">
        <authorList>
            <person name="Town C.D."/>
            <person name="Kaul S."/>
        </authorList>
    </citation>
    <scope>NUCLEOTIDE SEQUENCE</scope>
</reference>
<sequence length="51" mass="5509">MAGIGNGLSKNMFLVVPIILIASSRACSLFLSSEALCPLLPIFWTQKNERG</sequence>
<protein>
    <submittedName>
        <fullName evidence="2">Uncharacterized protein At2g38850</fullName>
    </submittedName>
</protein>
<feature type="chain" id="PRO_5010848525" evidence="1">
    <location>
        <begin position="27"/>
        <end position="51"/>
    </location>
</feature>
<evidence type="ECO:0000313" key="2">
    <source>
        <dbReference type="EMBL" id="AAC79601.1"/>
    </source>
</evidence>
<evidence type="ECO:0000313" key="3">
    <source>
        <dbReference type="EMBL" id="AAM15400.1"/>
    </source>
</evidence>
<reference evidence="3" key="2">
    <citation type="submission" date="2000-03" db="EMBL/GenBank/DDBJ databases">
        <authorList>
            <person name="Lin X."/>
            <person name="Kaul S."/>
            <person name="Shea T.P."/>
            <person name="Fujii C.Y."/>
            <person name="Shen M."/>
            <person name="VanAken S.E."/>
            <person name="Barnstead M.E."/>
            <person name="Mason T.M."/>
            <person name="Bowman C.L."/>
            <person name="Ronning C.M."/>
            <person name="Benito M.-I."/>
            <person name="Carrera A.J."/>
            <person name="Creasy T.H."/>
            <person name="Buell C.R."/>
            <person name="Town C.D."/>
            <person name="Nierman W.C."/>
            <person name="Fraser C.M."/>
            <person name="Venter J.C."/>
        </authorList>
    </citation>
    <scope>NUCLEOTIDE SEQUENCE</scope>
</reference>
<dbReference type="EMBL" id="AC005770">
    <property type="protein sequence ID" value="AAC79601.1"/>
    <property type="molecule type" value="Genomic_DNA"/>
</dbReference>
<dbReference type="AlphaFoldDB" id="Q9ZV20"/>
<feature type="signal peptide" evidence="1">
    <location>
        <begin position="1"/>
        <end position="26"/>
    </location>
</feature>
<dbReference type="EMBL" id="AC007133">
    <property type="protein sequence ID" value="AAM15400.1"/>
    <property type="molecule type" value="Genomic_DNA"/>
</dbReference>
<keyword evidence="1" id="KW-0732">Signal</keyword>
<dbReference type="PIR" id="B84810">
    <property type="entry name" value="B84810"/>
</dbReference>
<evidence type="ECO:0000256" key="1">
    <source>
        <dbReference type="SAM" id="SignalP"/>
    </source>
</evidence>
<accession>Q9ZV20</accession>